<keyword evidence="3" id="KW-1185">Reference proteome</keyword>
<comment type="caution">
    <text evidence="2">The sequence shown here is derived from an EMBL/GenBank/DDBJ whole genome shotgun (WGS) entry which is preliminary data.</text>
</comment>
<sequence>MSHKYNSSGDLSDSLSQGEAYQTLLNDSLTEKWQTNETSNHKSYITKTYAKDTLNYLEDDVNHLGQEVLNLRSQNCYLEAQVQVLEKEKEMHIASHAKEKLKLEALIKEHSLKVHNETREMVKQLEFYKNRTQELEEALQEERGKRLEQSKKLKVKLENREKELLIVIKEKDKYIHQLQVQLEQGKCSRVCSYNPIQAVQKRKTSKKVIKIPTFKSYSVNAPSKSESSLENISNMIVKLEKEQADINLTMSELNYSSPGDKSKRQLQDLMTRNEEKLKEAKSIQQSLLREKFSSTFA</sequence>
<dbReference type="Proteomes" id="UP000187209">
    <property type="component" value="Unassembled WGS sequence"/>
</dbReference>
<dbReference type="OrthoDB" id="324989at2759"/>
<accession>A0A1R2CSB2</accession>
<reference evidence="2 3" key="1">
    <citation type="submission" date="2016-11" db="EMBL/GenBank/DDBJ databases">
        <title>The macronuclear genome of Stentor coeruleus: a giant cell with tiny introns.</title>
        <authorList>
            <person name="Slabodnick M."/>
            <person name="Ruby J.G."/>
            <person name="Reiff S.B."/>
            <person name="Swart E.C."/>
            <person name="Gosai S."/>
            <person name="Prabakaran S."/>
            <person name="Witkowska E."/>
            <person name="Larue G.E."/>
            <person name="Fisher S."/>
            <person name="Freeman R.M."/>
            <person name="Gunawardena J."/>
            <person name="Chu W."/>
            <person name="Stover N.A."/>
            <person name="Gregory B.D."/>
            <person name="Nowacki M."/>
            <person name="Derisi J."/>
            <person name="Roy S.W."/>
            <person name="Marshall W.F."/>
            <person name="Sood P."/>
        </authorList>
    </citation>
    <scope>NUCLEOTIDE SEQUENCE [LARGE SCALE GENOMIC DNA]</scope>
    <source>
        <strain evidence="2">WM001</strain>
    </source>
</reference>
<protein>
    <submittedName>
        <fullName evidence="2">Uncharacterized protein</fullName>
    </submittedName>
</protein>
<gene>
    <name evidence="2" type="ORF">SteCoe_5547</name>
</gene>
<feature type="coiled-coil region" evidence="1">
    <location>
        <begin position="118"/>
        <end position="145"/>
    </location>
</feature>
<evidence type="ECO:0000313" key="3">
    <source>
        <dbReference type="Proteomes" id="UP000187209"/>
    </source>
</evidence>
<dbReference type="AlphaFoldDB" id="A0A1R2CSB2"/>
<organism evidence="2 3">
    <name type="scientific">Stentor coeruleus</name>
    <dbReference type="NCBI Taxonomy" id="5963"/>
    <lineage>
        <taxon>Eukaryota</taxon>
        <taxon>Sar</taxon>
        <taxon>Alveolata</taxon>
        <taxon>Ciliophora</taxon>
        <taxon>Postciliodesmatophora</taxon>
        <taxon>Heterotrichea</taxon>
        <taxon>Heterotrichida</taxon>
        <taxon>Stentoridae</taxon>
        <taxon>Stentor</taxon>
    </lineage>
</organism>
<evidence type="ECO:0000313" key="2">
    <source>
        <dbReference type="EMBL" id="OMJ91868.1"/>
    </source>
</evidence>
<dbReference type="EMBL" id="MPUH01000073">
    <property type="protein sequence ID" value="OMJ91868.1"/>
    <property type="molecule type" value="Genomic_DNA"/>
</dbReference>
<proteinExistence type="predicted"/>
<name>A0A1R2CSB2_9CILI</name>
<evidence type="ECO:0000256" key="1">
    <source>
        <dbReference type="SAM" id="Coils"/>
    </source>
</evidence>
<keyword evidence="1" id="KW-0175">Coiled coil</keyword>